<dbReference type="InterPro" id="IPR050879">
    <property type="entry name" value="Acyltransferase_3"/>
</dbReference>
<dbReference type="AlphaFoldDB" id="A0A1I4BFR9"/>
<dbReference type="Pfam" id="PF01757">
    <property type="entry name" value="Acyl_transf_3"/>
    <property type="match status" value="1"/>
</dbReference>
<feature type="domain" description="Acyltransferase 3" evidence="2">
    <location>
        <begin position="18"/>
        <end position="344"/>
    </location>
</feature>
<gene>
    <name evidence="3" type="ORF">SAMN05444581_11472</name>
</gene>
<dbReference type="GO" id="GO:0000271">
    <property type="term" value="P:polysaccharide biosynthetic process"/>
    <property type="evidence" value="ECO:0007669"/>
    <property type="project" value="TreeGrafter"/>
</dbReference>
<dbReference type="GO" id="GO:0016747">
    <property type="term" value="F:acyltransferase activity, transferring groups other than amino-acyl groups"/>
    <property type="evidence" value="ECO:0007669"/>
    <property type="project" value="InterPro"/>
</dbReference>
<evidence type="ECO:0000259" key="2">
    <source>
        <dbReference type="Pfam" id="PF01757"/>
    </source>
</evidence>
<dbReference type="STRING" id="1612308.SAMN05444581_11472"/>
<name>A0A1I4BFR9_9HYPH</name>
<keyword evidence="3" id="KW-0012">Acyltransferase</keyword>
<accession>A0A1I4BFR9</accession>
<feature type="transmembrane region" description="Helical" evidence="1">
    <location>
        <begin position="51"/>
        <end position="76"/>
    </location>
</feature>
<evidence type="ECO:0000256" key="1">
    <source>
        <dbReference type="SAM" id="Phobius"/>
    </source>
</evidence>
<keyword evidence="4" id="KW-1185">Reference proteome</keyword>
<dbReference type="RefSeq" id="WP_175492624.1">
    <property type="nucleotide sequence ID" value="NZ_FOSN01000014.1"/>
</dbReference>
<evidence type="ECO:0000313" key="4">
    <source>
        <dbReference type="Proteomes" id="UP000198755"/>
    </source>
</evidence>
<feature type="transmembrane region" description="Helical" evidence="1">
    <location>
        <begin position="292"/>
        <end position="313"/>
    </location>
</feature>
<proteinExistence type="predicted"/>
<keyword evidence="1" id="KW-0812">Transmembrane</keyword>
<keyword evidence="3" id="KW-0378">Hydrolase</keyword>
<keyword evidence="1" id="KW-1133">Transmembrane helix</keyword>
<keyword evidence="1" id="KW-0472">Membrane</keyword>
<dbReference type="GO" id="GO:0016020">
    <property type="term" value="C:membrane"/>
    <property type="evidence" value="ECO:0007669"/>
    <property type="project" value="TreeGrafter"/>
</dbReference>
<feature type="transmembrane region" description="Helical" evidence="1">
    <location>
        <begin position="325"/>
        <end position="347"/>
    </location>
</feature>
<feature type="transmembrane region" description="Helical" evidence="1">
    <location>
        <begin position="168"/>
        <end position="190"/>
    </location>
</feature>
<dbReference type="InterPro" id="IPR002656">
    <property type="entry name" value="Acyl_transf_3_dom"/>
</dbReference>
<feature type="transmembrane region" description="Helical" evidence="1">
    <location>
        <begin position="263"/>
        <end position="280"/>
    </location>
</feature>
<feature type="transmembrane region" description="Helical" evidence="1">
    <location>
        <begin position="21"/>
        <end position="39"/>
    </location>
</feature>
<feature type="transmembrane region" description="Helical" evidence="1">
    <location>
        <begin position="234"/>
        <end position="251"/>
    </location>
</feature>
<feature type="transmembrane region" description="Helical" evidence="1">
    <location>
        <begin position="133"/>
        <end position="156"/>
    </location>
</feature>
<dbReference type="EMBL" id="FOSN01000014">
    <property type="protein sequence ID" value="SFK66861.1"/>
    <property type="molecule type" value="Genomic_DNA"/>
</dbReference>
<organism evidence="3 4">
    <name type="scientific">Methylocapsa palsarum</name>
    <dbReference type="NCBI Taxonomy" id="1612308"/>
    <lineage>
        <taxon>Bacteria</taxon>
        <taxon>Pseudomonadati</taxon>
        <taxon>Pseudomonadota</taxon>
        <taxon>Alphaproteobacteria</taxon>
        <taxon>Hyphomicrobiales</taxon>
        <taxon>Beijerinckiaceae</taxon>
        <taxon>Methylocapsa</taxon>
    </lineage>
</organism>
<feature type="transmembrane region" description="Helical" evidence="1">
    <location>
        <begin position="202"/>
        <end position="222"/>
    </location>
</feature>
<dbReference type="GO" id="GO:0016787">
    <property type="term" value="F:hydrolase activity"/>
    <property type="evidence" value="ECO:0007669"/>
    <property type="project" value="UniProtKB-KW"/>
</dbReference>
<evidence type="ECO:0000313" key="3">
    <source>
        <dbReference type="EMBL" id="SFK66861.1"/>
    </source>
</evidence>
<protein>
    <submittedName>
        <fullName evidence="3">Peptidoglycan/LPS O-acetylase OafA/YrhL, contains acyltransferase and SGNH-hydrolase domains</fullName>
    </submittedName>
</protein>
<sequence length="387" mass="42770">MARLGVERDAQSRNSLEGIQVLRAAAALLVVLLHTLAAARTANARLTIPDWLAQFGAIGVDIFFVISGFIMFRVSFPAGRPALAPASFLRKRLTRIYPVYWFVMALMLELWSLGLLPLAHLNAEMIDAENQRMLIRSIFLLPTNYFVMAIAWTLVYEMYFYFIFGATLYFSNPLVSLLGASATIMILYAAHGWVPDPALSDFLRNPIAIEFCFGLLMGYLAMRWPRLAFAAKPLWIPAAALLAIAAFAQPYASAIHPPSLSRVLQWGVPSFLLVASFLSMKSDSGPLRRQMILLGDASYAIYLTHPIAMIYYAKLLQGNVSSLPQWPIVPLIIVLSAGFGVVIHVVVERRLMSGVRGLFGGRIASSLARPPLSPEIAQELESTVPDR</sequence>
<dbReference type="Proteomes" id="UP000198755">
    <property type="component" value="Unassembled WGS sequence"/>
</dbReference>
<feature type="transmembrane region" description="Helical" evidence="1">
    <location>
        <begin position="97"/>
        <end position="121"/>
    </location>
</feature>
<dbReference type="PANTHER" id="PTHR23028:SF131">
    <property type="entry name" value="BLR2367 PROTEIN"/>
    <property type="match status" value="1"/>
</dbReference>
<dbReference type="PANTHER" id="PTHR23028">
    <property type="entry name" value="ACETYLTRANSFERASE"/>
    <property type="match status" value="1"/>
</dbReference>
<reference evidence="3 4" key="1">
    <citation type="submission" date="2016-10" db="EMBL/GenBank/DDBJ databases">
        <authorList>
            <person name="de Groot N.N."/>
        </authorList>
    </citation>
    <scope>NUCLEOTIDE SEQUENCE [LARGE SCALE GENOMIC DNA]</scope>
    <source>
        <strain evidence="3 4">NE2</strain>
    </source>
</reference>
<keyword evidence="3" id="KW-0808">Transferase</keyword>